<evidence type="ECO:0000256" key="4">
    <source>
        <dbReference type="ARBA" id="ARBA00022989"/>
    </source>
</evidence>
<evidence type="ECO:0000256" key="5">
    <source>
        <dbReference type="ARBA" id="ARBA00023136"/>
    </source>
</evidence>
<evidence type="ECO:0000259" key="7">
    <source>
        <dbReference type="PROSITE" id="PS50850"/>
    </source>
</evidence>
<feature type="transmembrane region" description="Helical" evidence="6">
    <location>
        <begin position="427"/>
        <end position="449"/>
    </location>
</feature>
<evidence type="ECO:0000313" key="8">
    <source>
        <dbReference type="EMBL" id="SPU43930.1"/>
    </source>
</evidence>
<dbReference type="GO" id="GO:0022857">
    <property type="term" value="F:transmembrane transporter activity"/>
    <property type="evidence" value="ECO:0007669"/>
    <property type="project" value="InterPro"/>
</dbReference>
<dbReference type="GO" id="GO:0016020">
    <property type="term" value="C:membrane"/>
    <property type="evidence" value="ECO:0007669"/>
    <property type="project" value="UniProtKB-SubCell"/>
</dbReference>
<dbReference type="Proteomes" id="UP000250358">
    <property type="component" value="Unassembled WGS sequence"/>
</dbReference>
<accession>A0A2X1AJR4</accession>
<feature type="transmembrane region" description="Helical" evidence="6">
    <location>
        <begin position="80"/>
        <end position="97"/>
    </location>
</feature>
<feature type="transmembrane region" description="Helical" evidence="6">
    <location>
        <begin position="337"/>
        <end position="357"/>
    </location>
</feature>
<comment type="subcellular location">
    <subcellularLocation>
        <location evidence="1">Membrane</location>
        <topology evidence="1">Multi-pass membrane protein</topology>
    </subcellularLocation>
</comment>
<evidence type="ECO:0000256" key="1">
    <source>
        <dbReference type="ARBA" id="ARBA00004141"/>
    </source>
</evidence>
<feature type="transmembrane region" description="Helical" evidence="6">
    <location>
        <begin position="362"/>
        <end position="380"/>
    </location>
</feature>
<dbReference type="Gene3D" id="1.20.1250.20">
    <property type="entry name" value="MFS general substrate transporter like domains"/>
    <property type="match status" value="1"/>
</dbReference>
<keyword evidence="3 6" id="KW-0812">Transmembrane</keyword>
<sequence>MTAARRQLGQVIGEVPDWKPHERPMMPGSPSTPDFSNPVRLGYGLVALLLGFTGGLGTALVAVNLPAIQGELGLDPVQGAWLSTVYVMFNVSMNLLVIKYRQQFGLTSFVMVFLSIYALAAFAHLATDSFTGALAVRALSGVAGAALGVLAVFYMLQAFPAKLRLPALILGIGVSQLGMPLARIISPDLLDLGNWHGLYVLEAGLALSCLAAVRILRLPPGVRIHAFERRDFFSFVLLAAGLGLIVAVAGLGRVEWWFEAPWLGWALALAVILIAGGAAFEHHRATPLVDTRWLFTGSFFRFAVSILLVRVLLSEQTFGSTGLLQTLGMGAEQLRHLYGVVLMATVAGVLVSAFSLLISPKLVIIQVLLSLILIAVGAFMDAGATAQTHPVNLYVSQALLGFAGAMFMGAAVIIGVGQLLARGFGSVVTFAVMFGVTQVLGGVLGAAVLSTFQVMRAQHHGAYLSEAIVGSDPQAAALLQTYGGAFASTVADRSAASLNGVSTLAQQVTQQANILAFNDVFFVIGVTAVVQLIVSLALVVRQAIKAKANPQPAGDVAGAVAI</sequence>
<feature type="transmembrane region" description="Helical" evidence="6">
    <location>
        <begin position="138"/>
        <end position="156"/>
    </location>
</feature>
<organism evidence="8 9">
    <name type="scientific">Brevundimonas diminuta</name>
    <name type="common">Pseudomonas diminuta</name>
    <dbReference type="NCBI Taxonomy" id="293"/>
    <lineage>
        <taxon>Bacteria</taxon>
        <taxon>Pseudomonadati</taxon>
        <taxon>Pseudomonadota</taxon>
        <taxon>Alphaproteobacteria</taxon>
        <taxon>Caulobacterales</taxon>
        <taxon>Caulobacteraceae</taxon>
        <taxon>Brevundimonas</taxon>
    </lineage>
</organism>
<dbReference type="InterPro" id="IPR020846">
    <property type="entry name" value="MFS_dom"/>
</dbReference>
<keyword evidence="2" id="KW-0813">Transport</keyword>
<feature type="domain" description="Major facilitator superfamily (MFS) profile" evidence="7">
    <location>
        <begin position="43"/>
        <end position="543"/>
    </location>
</feature>
<feature type="transmembrane region" description="Helical" evidence="6">
    <location>
        <begin position="163"/>
        <end position="185"/>
    </location>
</feature>
<feature type="transmembrane region" description="Helical" evidence="6">
    <location>
        <begin position="262"/>
        <end position="281"/>
    </location>
</feature>
<gene>
    <name evidence="8" type="primary">emrB_2</name>
    <name evidence="8" type="ORF">NCTC11165_01324</name>
</gene>
<feature type="transmembrane region" description="Helical" evidence="6">
    <location>
        <begin position="520"/>
        <end position="540"/>
    </location>
</feature>
<dbReference type="PROSITE" id="PS50850">
    <property type="entry name" value="MFS"/>
    <property type="match status" value="1"/>
</dbReference>
<proteinExistence type="predicted"/>
<dbReference type="PANTHER" id="PTHR42718:SF9">
    <property type="entry name" value="MAJOR FACILITATOR SUPERFAMILY MULTIDRUG TRANSPORTER MFSC"/>
    <property type="match status" value="1"/>
</dbReference>
<feature type="transmembrane region" description="Helical" evidence="6">
    <location>
        <begin position="45"/>
        <end position="68"/>
    </location>
</feature>
<feature type="transmembrane region" description="Helical" evidence="6">
    <location>
        <begin position="400"/>
        <end position="420"/>
    </location>
</feature>
<feature type="transmembrane region" description="Helical" evidence="6">
    <location>
        <begin position="104"/>
        <end position="126"/>
    </location>
</feature>
<feature type="transmembrane region" description="Helical" evidence="6">
    <location>
        <begin position="197"/>
        <end position="216"/>
    </location>
</feature>
<protein>
    <submittedName>
        <fullName evidence="8">Multidrug resistance protein B</fullName>
    </submittedName>
</protein>
<dbReference type="AlphaFoldDB" id="A0A2X1AJR4"/>
<dbReference type="EMBL" id="UAQM01000007">
    <property type="protein sequence ID" value="SPU43930.1"/>
    <property type="molecule type" value="Genomic_DNA"/>
</dbReference>
<dbReference type="PANTHER" id="PTHR42718">
    <property type="entry name" value="MAJOR FACILITATOR SUPERFAMILY MULTIDRUG TRANSPORTER MFSC"/>
    <property type="match status" value="1"/>
</dbReference>
<keyword evidence="4 6" id="KW-1133">Transmembrane helix</keyword>
<name>A0A2X1AJR4_BREDI</name>
<feature type="transmembrane region" description="Helical" evidence="6">
    <location>
        <begin position="293"/>
        <end position="313"/>
    </location>
</feature>
<dbReference type="SUPFAM" id="SSF103473">
    <property type="entry name" value="MFS general substrate transporter"/>
    <property type="match status" value="1"/>
</dbReference>
<dbReference type="InterPro" id="IPR036259">
    <property type="entry name" value="MFS_trans_sf"/>
</dbReference>
<reference evidence="8 9" key="1">
    <citation type="submission" date="2018-06" db="EMBL/GenBank/DDBJ databases">
        <authorList>
            <consortium name="Pathogen Informatics"/>
            <person name="Doyle S."/>
        </authorList>
    </citation>
    <scope>NUCLEOTIDE SEQUENCE [LARGE SCALE GENOMIC DNA]</scope>
    <source>
        <strain evidence="8 9">NCTC11165</strain>
    </source>
</reference>
<feature type="transmembrane region" description="Helical" evidence="6">
    <location>
        <begin position="232"/>
        <end position="250"/>
    </location>
</feature>
<dbReference type="RefSeq" id="WP_128115445.1">
    <property type="nucleotide sequence ID" value="NZ_UAQM01000007.1"/>
</dbReference>
<evidence type="ECO:0000256" key="2">
    <source>
        <dbReference type="ARBA" id="ARBA00022448"/>
    </source>
</evidence>
<evidence type="ECO:0000256" key="3">
    <source>
        <dbReference type="ARBA" id="ARBA00022692"/>
    </source>
</evidence>
<evidence type="ECO:0000256" key="6">
    <source>
        <dbReference type="SAM" id="Phobius"/>
    </source>
</evidence>
<keyword evidence="5 6" id="KW-0472">Membrane</keyword>
<evidence type="ECO:0000313" key="9">
    <source>
        <dbReference type="Proteomes" id="UP000250358"/>
    </source>
</evidence>